<dbReference type="Gene3D" id="3.10.450.50">
    <property type="match status" value="1"/>
</dbReference>
<dbReference type="Pfam" id="PF13577">
    <property type="entry name" value="SnoaL_4"/>
    <property type="match status" value="1"/>
</dbReference>
<dbReference type="SUPFAM" id="SSF54427">
    <property type="entry name" value="NTF2-like"/>
    <property type="match status" value="1"/>
</dbReference>
<accession>A0A1T4NEV1</accession>
<organism evidence="2 3">
    <name type="scientific">Carboxydocella sporoproducens DSM 16521</name>
    <dbReference type="NCBI Taxonomy" id="1121270"/>
    <lineage>
        <taxon>Bacteria</taxon>
        <taxon>Bacillati</taxon>
        <taxon>Bacillota</taxon>
        <taxon>Clostridia</taxon>
        <taxon>Eubacteriales</taxon>
        <taxon>Clostridiales Family XVI. Incertae Sedis</taxon>
        <taxon>Carboxydocella</taxon>
    </lineage>
</organism>
<evidence type="ECO:0000259" key="1">
    <source>
        <dbReference type="Pfam" id="PF13577"/>
    </source>
</evidence>
<protein>
    <submittedName>
        <fullName evidence="2">SnoaL-like domain-containing protein</fullName>
    </submittedName>
</protein>
<dbReference type="EMBL" id="FUXM01000007">
    <property type="protein sequence ID" value="SJZ77871.1"/>
    <property type="molecule type" value="Genomic_DNA"/>
</dbReference>
<proteinExistence type="predicted"/>
<sequence length="191" mass="21262">MQVTKKSLFISTLIVLSALVIIWGGLGFVDKNTADDQAEIRQTILKSVELSQSLPVLPEPQASTPQEKIPDQVKRIMYDKITSSLMEIYSSKSPLLIQRISALQQAVDKQELEKFRARGGGYSKVENVQITINGDSATAQADITTWSEFIEANGKKFRPENGGHYVFSLVKENGKWKITGEEFSFLPGQEP</sequence>
<dbReference type="InterPro" id="IPR032710">
    <property type="entry name" value="NTF2-like_dom_sf"/>
</dbReference>
<feature type="domain" description="SnoaL-like" evidence="1">
    <location>
        <begin position="126"/>
        <end position="179"/>
    </location>
</feature>
<gene>
    <name evidence="2" type="ORF">SAMN02745885_00878</name>
</gene>
<reference evidence="3" key="1">
    <citation type="submission" date="2017-02" db="EMBL/GenBank/DDBJ databases">
        <authorList>
            <person name="Varghese N."/>
            <person name="Submissions S."/>
        </authorList>
    </citation>
    <scope>NUCLEOTIDE SEQUENCE [LARGE SCALE GENOMIC DNA]</scope>
    <source>
        <strain evidence="3">DSM 16521</strain>
    </source>
</reference>
<dbReference type="InterPro" id="IPR037401">
    <property type="entry name" value="SnoaL-like"/>
</dbReference>
<name>A0A1T4NEV1_9FIRM</name>
<dbReference type="RefSeq" id="WP_078664977.1">
    <property type="nucleotide sequence ID" value="NZ_FUXM01000007.1"/>
</dbReference>
<dbReference type="AlphaFoldDB" id="A0A1T4NEV1"/>
<dbReference type="OrthoDB" id="1730083at2"/>
<dbReference type="Proteomes" id="UP000189933">
    <property type="component" value="Unassembled WGS sequence"/>
</dbReference>
<evidence type="ECO:0000313" key="3">
    <source>
        <dbReference type="Proteomes" id="UP000189933"/>
    </source>
</evidence>
<evidence type="ECO:0000313" key="2">
    <source>
        <dbReference type="EMBL" id="SJZ77871.1"/>
    </source>
</evidence>
<keyword evidence="3" id="KW-1185">Reference proteome</keyword>